<dbReference type="AlphaFoldDB" id="A0AB36R012"/>
<keyword evidence="2" id="KW-1185">Reference proteome</keyword>
<evidence type="ECO:0000313" key="1">
    <source>
        <dbReference type="EMBL" id="PAP97900.1"/>
    </source>
</evidence>
<name>A0AB36R012_9HYPH</name>
<reference evidence="2" key="1">
    <citation type="submission" date="2017-08" db="EMBL/GenBank/DDBJ databases">
        <title>Mesorhizobium wenxinae sp. nov., a novel rhizobial species isolated from root nodules of chickpea (Cicer arietinum L.).</title>
        <authorList>
            <person name="Zhang J."/>
        </authorList>
    </citation>
    <scope>NUCLEOTIDE SEQUENCE [LARGE SCALE GENOMIC DNA]</scope>
    <source>
        <strain evidence="2">USDA 3392</strain>
    </source>
</reference>
<proteinExistence type="predicted"/>
<organism evidence="1 2">
    <name type="scientific">Mesorhizobium mediterraneum</name>
    <dbReference type="NCBI Taxonomy" id="43617"/>
    <lineage>
        <taxon>Bacteria</taxon>
        <taxon>Pseudomonadati</taxon>
        <taxon>Pseudomonadota</taxon>
        <taxon>Alphaproteobacteria</taxon>
        <taxon>Hyphomicrobiales</taxon>
        <taxon>Phyllobacteriaceae</taxon>
        <taxon>Mesorhizobium</taxon>
    </lineage>
</organism>
<evidence type="ECO:0000313" key="2">
    <source>
        <dbReference type="Proteomes" id="UP000216215"/>
    </source>
</evidence>
<dbReference type="EMBL" id="NPKI01000050">
    <property type="protein sequence ID" value="PAP97900.1"/>
    <property type="molecule type" value="Genomic_DNA"/>
</dbReference>
<sequence length="119" mass="13094">MTAPCGRGPSIDGRLAAFKAAALDFGPQLRPVALAFLPAQFEIVLERIQDRSRGWPPVLGLTARGKPALDRPHVHAHPWRDLARRHAGGAQLQDFRVEFTALVSPRAAQAIKLRATLYR</sequence>
<gene>
    <name evidence="1" type="ORF">CIT25_33395</name>
</gene>
<accession>A0AB36R012</accession>
<dbReference type="Proteomes" id="UP000216215">
    <property type="component" value="Unassembled WGS sequence"/>
</dbReference>
<protein>
    <submittedName>
        <fullName evidence="1">Uncharacterized protein</fullName>
    </submittedName>
</protein>
<comment type="caution">
    <text evidence="1">The sequence shown here is derived from an EMBL/GenBank/DDBJ whole genome shotgun (WGS) entry which is preliminary data.</text>
</comment>